<keyword evidence="1" id="KW-0805">Transcription regulation</keyword>
<dbReference type="Gene3D" id="1.10.10.10">
    <property type="entry name" value="Winged helix-like DNA-binding domain superfamily/Winged helix DNA-binding domain"/>
    <property type="match status" value="1"/>
</dbReference>
<dbReference type="InterPro" id="IPR036388">
    <property type="entry name" value="WH-like_DNA-bd_sf"/>
</dbReference>
<keyword evidence="3" id="KW-0804">Transcription</keyword>
<dbReference type="PANTHER" id="PTHR24567:SF68">
    <property type="entry name" value="DNA-BINDING TRANSCRIPTIONAL DUAL REGULATOR CRP"/>
    <property type="match status" value="1"/>
</dbReference>
<organism evidence="6 7">
    <name type="scientific">Micromonospora purpureochromogenes</name>
    <dbReference type="NCBI Taxonomy" id="47872"/>
    <lineage>
        <taxon>Bacteria</taxon>
        <taxon>Bacillati</taxon>
        <taxon>Actinomycetota</taxon>
        <taxon>Actinomycetes</taxon>
        <taxon>Micromonosporales</taxon>
        <taxon>Micromonosporaceae</taxon>
        <taxon>Micromonospora</taxon>
    </lineage>
</organism>
<feature type="domain" description="HTH crp-type" evidence="5">
    <location>
        <begin position="153"/>
        <end position="220"/>
    </location>
</feature>
<dbReference type="SUPFAM" id="SSF46785">
    <property type="entry name" value="Winged helix' DNA-binding domain"/>
    <property type="match status" value="1"/>
</dbReference>
<evidence type="ECO:0000259" key="4">
    <source>
        <dbReference type="PROSITE" id="PS50042"/>
    </source>
</evidence>
<keyword evidence="2" id="KW-0238">DNA-binding</keyword>
<dbReference type="Pfam" id="PF13545">
    <property type="entry name" value="HTH_Crp_2"/>
    <property type="match status" value="1"/>
</dbReference>
<reference evidence="6 7" key="1">
    <citation type="submission" date="2020-07" db="EMBL/GenBank/DDBJ databases">
        <title>Sequencing the genomes of 1000 actinobacteria strains.</title>
        <authorList>
            <person name="Klenk H.-P."/>
        </authorList>
    </citation>
    <scope>NUCLEOTIDE SEQUENCE [LARGE SCALE GENOMIC DNA]</scope>
    <source>
        <strain evidence="6 7">DSM 43814</strain>
    </source>
</reference>
<protein>
    <submittedName>
        <fullName evidence="6">CRP-like cAMP-binding protein</fullName>
    </submittedName>
</protein>
<dbReference type="PROSITE" id="PS50042">
    <property type="entry name" value="CNMP_BINDING_3"/>
    <property type="match status" value="1"/>
</dbReference>
<dbReference type="Pfam" id="PF00027">
    <property type="entry name" value="cNMP_binding"/>
    <property type="match status" value="1"/>
</dbReference>
<evidence type="ECO:0000313" key="7">
    <source>
        <dbReference type="Proteomes" id="UP000631553"/>
    </source>
</evidence>
<evidence type="ECO:0000256" key="1">
    <source>
        <dbReference type="ARBA" id="ARBA00023015"/>
    </source>
</evidence>
<dbReference type="Gene3D" id="2.60.120.10">
    <property type="entry name" value="Jelly Rolls"/>
    <property type="match status" value="1"/>
</dbReference>
<proteinExistence type="predicted"/>
<dbReference type="SUPFAM" id="SSF51206">
    <property type="entry name" value="cAMP-binding domain-like"/>
    <property type="match status" value="1"/>
</dbReference>
<dbReference type="InterPro" id="IPR036390">
    <property type="entry name" value="WH_DNA-bd_sf"/>
</dbReference>
<dbReference type="InterPro" id="IPR012318">
    <property type="entry name" value="HTH_CRP"/>
</dbReference>
<comment type="caution">
    <text evidence="6">The sequence shown here is derived from an EMBL/GenBank/DDBJ whole genome shotgun (WGS) entry which is preliminary data.</text>
</comment>
<keyword evidence="7" id="KW-1185">Reference proteome</keyword>
<gene>
    <name evidence="6" type="ORF">HDA35_002981</name>
</gene>
<evidence type="ECO:0000256" key="3">
    <source>
        <dbReference type="ARBA" id="ARBA00023163"/>
    </source>
</evidence>
<dbReference type="PROSITE" id="PS51063">
    <property type="entry name" value="HTH_CRP_2"/>
    <property type="match status" value="1"/>
</dbReference>
<accession>A0ABX2RKV8</accession>
<evidence type="ECO:0000313" key="6">
    <source>
        <dbReference type="EMBL" id="NYF57150.1"/>
    </source>
</evidence>
<evidence type="ECO:0000259" key="5">
    <source>
        <dbReference type="PROSITE" id="PS51063"/>
    </source>
</evidence>
<feature type="domain" description="Cyclic nucleotide-binding" evidence="4">
    <location>
        <begin position="20"/>
        <end position="123"/>
    </location>
</feature>
<dbReference type="EMBL" id="JACCCQ010000001">
    <property type="protein sequence ID" value="NYF57150.1"/>
    <property type="molecule type" value="Genomic_DNA"/>
</dbReference>
<dbReference type="InterPro" id="IPR014710">
    <property type="entry name" value="RmlC-like_jellyroll"/>
</dbReference>
<dbReference type="InterPro" id="IPR050397">
    <property type="entry name" value="Env_Response_Regulators"/>
</dbReference>
<dbReference type="Proteomes" id="UP000631553">
    <property type="component" value="Unassembled WGS sequence"/>
</dbReference>
<name>A0ABX2RKV8_9ACTN</name>
<evidence type="ECO:0000256" key="2">
    <source>
        <dbReference type="ARBA" id="ARBA00023125"/>
    </source>
</evidence>
<dbReference type="InterPro" id="IPR000595">
    <property type="entry name" value="cNMP-bd_dom"/>
</dbReference>
<dbReference type="CDD" id="cd00038">
    <property type="entry name" value="CAP_ED"/>
    <property type="match status" value="1"/>
</dbReference>
<dbReference type="InterPro" id="IPR018490">
    <property type="entry name" value="cNMP-bd_dom_sf"/>
</dbReference>
<dbReference type="RefSeq" id="WP_179803302.1">
    <property type="nucleotide sequence ID" value="NZ_JACCCQ010000001.1"/>
</dbReference>
<sequence>MSDSDPPRTTTPARWPRTSFLGRLHPADQDALLRLGARAEFADTRCLLRQGDRGRHLLLLTSGRARVEVDGARREPLGIALRSSGDLVGELSYLDDRPRSASVVAVGPVVARHIPAPAFDHFLRHHPVVNRPFALLLASRLRAADRRTVAASYDTATRVAGVLYELAVADGHLLVAHTTQRELARLVGASQVSVHRILRRFSRAGLVGTRHGSILIRDEAALWAIAVRAANCIT</sequence>
<dbReference type="SMART" id="SM00100">
    <property type="entry name" value="cNMP"/>
    <property type="match status" value="1"/>
</dbReference>
<dbReference type="PANTHER" id="PTHR24567">
    <property type="entry name" value="CRP FAMILY TRANSCRIPTIONAL REGULATORY PROTEIN"/>
    <property type="match status" value="1"/>
</dbReference>